<sequence>MGLYYKYTENWICVAGYYYLSGGSNFHGVGYSKGYGLRSRLAASSTPIAEQNPKQFQQQQQEQTQEEETVVLLGFAFLELTDFTVAGWLAVTRDGTVGEGDG</sequence>
<proteinExistence type="predicted"/>
<dbReference type="EnsemblPlants" id="OB12G23340.1">
    <property type="protein sequence ID" value="OB12G23340.1"/>
    <property type="gene ID" value="OB12G23340"/>
</dbReference>
<keyword evidence="2" id="KW-1185">Reference proteome</keyword>
<reference evidence="1" key="1">
    <citation type="journal article" date="2013" name="Nat. Commun.">
        <title>Whole-genome sequencing of Oryza brachyantha reveals mechanisms underlying Oryza genome evolution.</title>
        <authorList>
            <person name="Chen J."/>
            <person name="Huang Q."/>
            <person name="Gao D."/>
            <person name="Wang J."/>
            <person name="Lang Y."/>
            <person name="Liu T."/>
            <person name="Li B."/>
            <person name="Bai Z."/>
            <person name="Luis Goicoechea J."/>
            <person name="Liang C."/>
            <person name="Chen C."/>
            <person name="Zhang W."/>
            <person name="Sun S."/>
            <person name="Liao Y."/>
            <person name="Zhang X."/>
            <person name="Yang L."/>
            <person name="Song C."/>
            <person name="Wang M."/>
            <person name="Shi J."/>
            <person name="Liu G."/>
            <person name="Liu J."/>
            <person name="Zhou H."/>
            <person name="Zhou W."/>
            <person name="Yu Q."/>
            <person name="An N."/>
            <person name="Chen Y."/>
            <person name="Cai Q."/>
            <person name="Wang B."/>
            <person name="Liu B."/>
            <person name="Min J."/>
            <person name="Huang Y."/>
            <person name="Wu H."/>
            <person name="Li Z."/>
            <person name="Zhang Y."/>
            <person name="Yin Y."/>
            <person name="Song W."/>
            <person name="Jiang J."/>
            <person name="Jackson S.A."/>
            <person name="Wing R.A."/>
            <person name="Wang J."/>
            <person name="Chen M."/>
        </authorList>
    </citation>
    <scope>NUCLEOTIDE SEQUENCE [LARGE SCALE GENOMIC DNA]</scope>
    <source>
        <strain evidence="1">cv. IRGC 101232</strain>
    </source>
</reference>
<evidence type="ECO:0000313" key="1">
    <source>
        <dbReference type="EnsemblPlants" id="OB12G23340.1"/>
    </source>
</evidence>
<dbReference type="AlphaFoldDB" id="J3NEC6"/>
<name>J3NEC6_ORYBR</name>
<protein>
    <submittedName>
        <fullName evidence="1">Uncharacterized protein</fullName>
    </submittedName>
</protein>
<evidence type="ECO:0000313" key="2">
    <source>
        <dbReference type="Proteomes" id="UP000006038"/>
    </source>
</evidence>
<dbReference type="Proteomes" id="UP000006038">
    <property type="component" value="Chromosome 12"/>
</dbReference>
<dbReference type="Gramene" id="OB12G23340.1">
    <property type="protein sequence ID" value="OB12G23340.1"/>
    <property type="gene ID" value="OB12G23340"/>
</dbReference>
<organism evidence="1">
    <name type="scientific">Oryza brachyantha</name>
    <name type="common">malo sina</name>
    <dbReference type="NCBI Taxonomy" id="4533"/>
    <lineage>
        <taxon>Eukaryota</taxon>
        <taxon>Viridiplantae</taxon>
        <taxon>Streptophyta</taxon>
        <taxon>Embryophyta</taxon>
        <taxon>Tracheophyta</taxon>
        <taxon>Spermatophyta</taxon>
        <taxon>Magnoliopsida</taxon>
        <taxon>Liliopsida</taxon>
        <taxon>Poales</taxon>
        <taxon>Poaceae</taxon>
        <taxon>BOP clade</taxon>
        <taxon>Oryzoideae</taxon>
        <taxon>Oryzeae</taxon>
        <taxon>Oryzinae</taxon>
        <taxon>Oryza</taxon>
    </lineage>
</organism>
<dbReference type="HOGENOM" id="CLU_2281768_0_0_1"/>
<reference evidence="1" key="2">
    <citation type="submission" date="2013-04" db="UniProtKB">
        <authorList>
            <consortium name="EnsemblPlants"/>
        </authorList>
    </citation>
    <scope>IDENTIFICATION</scope>
</reference>
<accession>J3NEC6</accession>